<reference evidence="1" key="1">
    <citation type="submission" date="2022-11" db="EMBL/GenBank/DDBJ databases">
        <title>Centuries of genome instability and evolution in soft-shell clam transmissible cancer (bioRxiv).</title>
        <authorList>
            <person name="Hart S.F.M."/>
            <person name="Yonemitsu M.A."/>
            <person name="Giersch R.M."/>
            <person name="Beal B.F."/>
            <person name="Arriagada G."/>
            <person name="Davis B.W."/>
            <person name="Ostrander E.A."/>
            <person name="Goff S.P."/>
            <person name="Metzger M.J."/>
        </authorList>
    </citation>
    <scope>NUCLEOTIDE SEQUENCE</scope>
    <source>
        <strain evidence="1">MELC-2E11</strain>
        <tissue evidence="1">Siphon/mantle</tissue>
    </source>
</reference>
<sequence>MWHSKVPSSWKVSVLYNVCPLIWQPLSTSTVRLLMLKQFSLEGPVSVSKNCFLLAADESPCSAHSNLYILNSSSGSTQEVLECVSSKRDIILKVKNKSFRPDFVTTSTAVGEDVVLFETDLNENDDDAFDDDFNQVIQDLDKEKNRIMDFDLPEDFLISDLFESLKIKTVITV</sequence>
<dbReference type="EMBL" id="CP111014">
    <property type="protein sequence ID" value="WAQ99475.1"/>
    <property type="molecule type" value="Genomic_DNA"/>
</dbReference>
<evidence type="ECO:0000313" key="2">
    <source>
        <dbReference type="Proteomes" id="UP001164746"/>
    </source>
</evidence>
<accession>A0ABY7DSZ2</accession>
<name>A0ABY7DSZ2_MYAAR</name>
<evidence type="ECO:0000313" key="1">
    <source>
        <dbReference type="EMBL" id="WAQ99475.1"/>
    </source>
</evidence>
<dbReference type="Proteomes" id="UP001164746">
    <property type="component" value="Chromosome 3"/>
</dbReference>
<gene>
    <name evidence="1" type="ORF">MAR_023848</name>
</gene>
<organism evidence="1 2">
    <name type="scientific">Mya arenaria</name>
    <name type="common">Soft-shell clam</name>
    <dbReference type="NCBI Taxonomy" id="6604"/>
    <lineage>
        <taxon>Eukaryota</taxon>
        <taxon>Metazoa</taxon>
        <taxon>Spiralia</taxon>
        <taxon>Lophotrochozoa</taxon>
        <taxon>Mollusca</taxon>
        <taxon>Bivalvia</taxon>
        <taxon>Autobranchia</taxon>
        <taxon>Heteroconchia</taxon>
        <taxon>Euheterodonta</taxon>
        <taxon>Imparidentia</taxon>
        <taxon>Neoheterodontei</taxon>
        <taxon>Myida</taxon>
        <taxon>Myoidea</taxon>
        <taxon>Myidae</taxon>
        <taxon>Mya</taxon>
    </lineage>
</organism>
<protein>
    <submittedName>
        <fullName evidence="1">Uncharacterized protein</fullName>
    </submittedName>
</protein>
<keyword evidence="2" id="KW-1185">Reference proteome</keyword>
<proteinExistence type="predicted"/>